<dbReference type="HOGENOM" id="CLU_036113_0_0_1"/>
<dbReference type="Pfam" id="PF11951">
    <property type="entry name" value="Fungal_trans_2"/>
    <property type="match status" value="1"/>
</dbReference>
<dbReference type="InterPro" id="IPR036864">
    <property type="entry name" value="Zn2-C6_fun-type_DNA-bd_sf"/>
</dbReference>
<dbReference type="GO" id="GO:0000981">
    <property type="term" value="F:DNA-binding transcription factor activity, RNA polymerase II-specific"/>
    <property type="evidence" value="ECO:0007669"/>
    <property type="project" value="InterPro"/>
</dbReference>
<sequence>MSDRNLSILRSHAKGAIGVSPHKMALARNSQVHATLSHRLLLSGDRRDSLYTGMFLYWYIFQSAELNSFKTNQMSPPATKRACDQCHTLKEKCRRPSTTTSCERCDRLNQTCQTTRNLARPGRKPRDARNLSYNLPTSFLSSVTRSAKTLDLSSCKNTPYPDLYLPIDKGLASNPALFPELDQWERHFLNLMKDIVAPSPLDKFLIGPSFHESNHRLFVQNLLRPAPTSILKHATVACAAVLLGDQDAQYTKTSVEVGHRRAALAISGLRSLQIFKEQDLVTALVLGVSIVTFAMHVADGQPVLISRYTLTLVKPVYQTILGMDPGVMDLLMCLVSTETSECLLRSEIPTIRVGERDRCNVVDRYLGLSSSLFAQLYDICEAGHLMKVTGGRMDFEMVERLDAIQDSLEKWQPSSPPDSIERFTQPEIVAMLAQAKILRLAALIIVHRLRYPYGQRDKEALQISNVITAEIDMVLKFTGRPIPCTAIAYMVACFEITGTEARAAVADKIHEVVTFSRQSQLQVMRTLSLAWDARDGGNQIYWFNIGNYVRKTSCT</sequence>
<keyword evidence="2" id="KW-0805">Transcription regulation</keyword>
<dbReference type="OMA" id="CEAGHLM"/>
<evidence type="ECO:0000256" key="5">
    <source>
        <dbReference type="ARBA" id="ARBA00023242"/>
    </source>
</evidence>
<evidence type="ECO:0000256" key="4">
    <source>
        <dbReference type="ARBA" id="ARBA00023163"/>
    </source>
</evidence>
<keyword evidence="5" id="KW-0539">Nucleus</keyword>
<dbReference type="PANTHER" id="PTHR37534:SF46">
    <property type="entry name" value="ZN(II)2CYS6 TRANSCRIPTION FACTOR (EUROFUNG)"/>
    <property type="match status" value="1"/>
</dbReference>
<keyword evidence="4" id="KW-0804">Transcription</keyword>
<dbReference type="GO" id="GO:0003677">
    <property type="term" value="F:DNA binding"/>
    <property type="evidence" value="ECO:0007669"/>
    <property type="project" value="UniProtKB-KW"/>
</dbReference>
<dbReference type="VEuPathDB" id="FungiDB:PCH_Pc16g08580"/>
<dbReference type="AlphaFoldDB" id="B6H7X4"/>
<dbReference type="Proteomes" id="UP000000724">
    <property type="component" value="Contig Pc00c16"/>
</dbReference>
<dbReference type="Gene3D" id="4.10.240.10">
    <property type="entry name" value="Zn(2)-C6 fungal-type DNA-binding domain"/>
    <property type="match status" value="1"/>
</dbReference>
<dbReference type="SUPFAM" id="SSF57701">
    <property type="entry name" value="Zn2/Cys6 DNA-binding domain"/>
    <property type="match status" value="1"/>
</dbReference>
<proteinExistence type="predicted"/>
<comment type="subcellular location">
    <subcellularLocation>
        <location evidence="1">Nucleus</location>
    </subcellularLocation>
</comment>
<organism evidence="7 8">
    <name type="scientific">Penicillium rubens (strain ATCC 28089 / DSM 1075 / NRRL 1951 / Wisconsin 54-1255)</name>
    <name type="common">Penicillium chrysogenum</name>
    <dbReference type="NCBI Taxonomy" id="500485"/>
    <lineage>
        <taxon>Eukaryota</taxon>
        <taxon>Fungi</taxon>
        <taxon>Dikarya</taxon>
        <taxon>Ascomycota</taxon>
        <taxon>Pezizomycotina</taxon>
        <taxon>Eurotiomycetes</taxon>
        <taxon>Eurotiomycetidae</taxon>
        <taxon>Eurotiales</taxon>
        <taxon>Aspergillaceae</taxon>
        <taxon>Penicillium</taxon>
        <taxon>Penicillium chrysogenum species complex</taxon>
    </lineage>
</organism>
<keyword evidence="3" id="KW-0238">DNA-binding</keyword>
<dbReference type="PROSITE" id="PS00463">
    <property type="entry name" value="ZN2_CY6_FUNGAL_1"/>
    <property type="match status" value="1"/>
</dbReference>
<accession>B6H7X4</accession>
<dbReference type="InterPro" id="IPR001138">
    <property type="entry name" value="Zn2Cys6_DnaBD"/>
</dbReference>
<evidence type="ECO:0000313" key="8">
    <source>
        <dbReference type="Proteomes" id="UP000000724"/>
    </source>
</evidence>
<keyword evidence="8" id="KW-1185">Reference proteome</keyword>
<evidence type="ECO:0000256" key="2">
    <source>
        <dbReference type="ARBA" id="ARBA00023015"/>
    </source>
</evidence>
<dbReference type="PANTHER" id="PTHR37534">
    <property type="entry name" value="TRANSCRIPTIONAL ACTIVATOR PROTEIN UGA3"/>
    <property type="match status" value="1"/>
</dbReference>
<dbReference type="OrthoDB" id="4137815at2759"/>
<feature type="domain" description="Zn(2)-C6 fungal-type" evidence="6">
    <location>
        <begin position="82"/>
        <end position="112"/>
    </location>
</feature>
<name>B6H7X4_PENRW</name>
<dbReference type="EMBL" id="AM920431">
    <property type="protein sequence ID" value="CAP93528.1"/>
    <property type="molecule type" value="Genomic_DNA"/>
</dbReference>
<dbReference type="InterPro" id="IPR021858">
    <property type="entry name" value="Fun_TF"/>
</dbReference>
<protein>
    <submittedName>
        <fullName evidence="7">Pc16g08580 protein</fullName>
    </submittedName>
</protein>
<evidence type="ECO:0000256" key="3">
    <source>
        <dbReference type="ARBA" id="ARBA00023125"/>
    </source>
</evidence>
<dbReference type="eggNOG" id="ENOG502SJ4C">
    <property type="taxonomic scope" value="Eukaryota"/>
</dbReference>
<evidence type="ECO:0000313" key="7">
    <source>
        <dbReference type="EMBL" id="CAP93528.1"/>
    </source>
</evidence>
<gene>
    <name evidence="7" type="ORF">Pc16g08580</name>
    <name evidence="7" type="ORF">PCH_Pc16g08580</name>
</gene>
<evidence type="ECO:0000256" key="1">
    <source>
        <dbReference type="ARBA" id="ARBA00004123"/>
    </source>
</evidence>
<evidence type="ECO:0000259" key="6">
    <source>
        <dbReference type="PROSITE" id="PS00463"/>
    </source>
</evidence>
<dbReference type="GO" id="GO:0008270">
    <property type="term" value="F:zinc ion binding"/>
    <property type="evidence" value="ECO:0007669"/>
    <property type="project" value="InterPro"/>
</dbReference>
<dbReference type="BioCyc" id="PCHR:PC16G08580-MONOMER"/>
<dbReference type="GO" id="GO:0005634">
    <property type="term" value="C:nucleus"/>
    <property type="evidence" value="ECO:0007669"/>
    <property type="project" value="UniProtKB-SubCell"/>
</dbReference>
<dbReference type="CDD" id="cd00067">
    <property type="entry name" value="GAL4"/>
    <property type="match status" value="1"/>
</dbReference>
<reference evidence="7 8" key="1">
    <citation type="journal article" date="2008" name="Nat. Biotechnol.">
        <title>Genome sequencing and analysis of the filamentous fungus Penicillium chrysogenum.</title>
        <authorList>
            <person name="van den Berg M.A."/>
            <person name="Albang R."/>
            <person name="Albermann K."/>
            <person name="Badger J.H."/>
            <person name="Daran J.-M."/>
            <person name="Driessen A.J.M."/>
            <person name="Garcia-Estrada C."/>
            <person name="Fedorova N.D."/>
            <person name="Harris D.M."/>
            <person name="Heijne W.H.M."/>
            <person name="Joardar V.S."/>
            <person name="Kiel J.A.K.W."/>
            <person name="Kovalchuk A."/>
            <person name="Martin J.F."/>
            <person name="Nierman W.C."/>
            <person name="Nijland J.G."/>
            <person name="Pronk J.T."/>
            <person name="Roubos J.A."/>
            <person name="van der Klei I.J."/>
            <person name="van Peij N.N.M.E."/>
            <person name="Veenhuis M."/>
            <person name="von Doehren H."/>
            <person name="Wagner C."/>
            <person name="Wortman J.R."/>
            <person name="Bovenberg R.A.L."/>
        </authorList>
    </citation>
    <scope>NUCLEOTIDE SEQUENCE [LARGE SCALE GENOMIC DNA]</scope>
    <source>
        <strain evidence="8">ATCC 28089 / DSM 1075 / NRRL 1951 / Wisconsin 54-1255</strain>
    </source>
</reference>